<accession>A0AA39SUL6</accession>
<dbReference type="Pfam" id="PF03108">
    <property type="entry name" value="DBD_Tnp_Mut"/>
    <property type="match status" value="1"/>
</dbReference>
<dbReference type="Pfam" id="PF10551">
    <property type="entry name" value="MULE"/>
    <property type="match status" value="1"/>
</dbReference>
<protein>
    <recommendedName>
        <fullName evidence="5">Transposase MuDR plant domain-containing protein</fullName>
    </recommendedName>
</protein>
<reference evidence="3" key="1">
    <citation type="journal article" date="2022" name="Plant J.">
        <title>Strategies of tolerance reflected in two North American maple genomes.</title>
        <authorList>
            <person name="McEvoy S.L."/>
            <person name="Sezen U.U."/>
            <person name="Trouern-Trend A."/>
            <person name="McMahon S.M."/>
            <person name="Schaberg P.G."/>
            <person name="Yang J."/>
            <person name="Wegrzyn J.L."/>
            <person name="Swenson N.G."/>
        </authorList>
    </citation>
    <scope>NUCLEOTIDE SEQUENCE</scope>
    <source>
        <strain evidence="3">NS2018</strain>
    </source>
</reference>
<reference evidence="3" key="2">
    <citation type="submission" date="2023-06" db="EMBL/GenBank/DDBJ databases">
        <authorList>
            <person name="Swenson N.G."/>
            <person name="Wegrzyn J.L."/>
            <person name="Mcevoy S.L."/>
        </authorList>
    </citation>
    <scope>NUCLEOTIDE SEQUENCE</scope>
    <source>
        <strain evidence="3">NS2018</strain>
        <tissue evidence="3">Leaf</tissue>
    </source>
</reference>
<proteinExistence type="predicted"/>
<dbReference type="PANTHER" id="PTHR31973">
    <property type="entry name" value="POLYPROTEIN, PUTATIVE-RELATED"/>
    <property type="match status" value="1"/>
</dbReference>
<sequence length="361" mass="41042">MSNYESDNEEVSGVIVGGEDAVGGEVVVGDDDIFNECMRLFEGYQSKSDDEFDSDSDREQPEAKVVRLMKGTHFQPMVGGGIQFHVGQTHDSMDKLRGTLRDYAIQEGVELNRIKNQKCRLTYQCKAKGCPWRIHASCMIDKVTVMIKTYNDQHECHRVYNNVEAKVKWISSKFETLVKSNLDISVKVIADLLREKYMVSVDMQRLYKAKKRALKGLAADHANCFKHLRRYAYIVNQLNPGSAIYISLQTPLPTFHRLFLSFEAQKLGFLEGCRPFIGLDGCHLKGPFGGVLLSAVALDANSGLYPLAVCICEKETNYSWLWFLNHLKEYLQYPEGRPLTFMTDRQKGVINALEDHFPFAK</sequence>
<gene>
    <name evidence="3" type="ORF">LWI29_028476</name>
</gene>
<dbReference type="PANTHER" id="PTHR31973:SF187">
    <property type="entry name" value="MUTATOR TRANSPOSASE MUDRA PROTEIN"/>
    <property type="match status" value="1"/>
</dbReference>
<keyword evidence="4" id="KW-1185">Reference proteome</keyword>
<evidence type="ECO:0000259" key="1">
    <source>
        <dbReference type="Pfam" id="PF03108"/>
    </source>
</evidence>
<name>A0AA39SUL6_ACESA</name>
<comment type="caution">
    <text evidence="3">The sequence shown here is derived from an EMBL/GenBank/DDBJ whole genome shotgun (WGS) entry which is preliminary data.</text>
</comment>
<evidence type="ECO:0000259" key="2">
    <source>
        <dbReference type="Pfam" id="PF10551"/>
    </source>
</evidence>
<organism evidence="3 4">
    <name type="scientific">Acer saccharum</name>
    <name type="common">Sugar maple</name>
    <dbReference type="NCBI Taxonomy" id="4024"/>
    <lineage>
        <taxon>Eukaryota</taxon>
        <taxon>Viridiplantae</taxon>
        <taxon>Streptophyta</taxon>
        <taxon>Embryophyta</taxon>
        <taxon>Tracheophyta</taxon>
        <taxon>Spermatophyta</taxon>
        <taxon>Magnoliopsida</taxon>
        <taxon>eudicotyledons</taxon>
        <taxon>Gunneridae</taxon>
        <taxon>Pentapetalae</taxon>
        <taxon>rosids</taxon>
        <taxon>malvids</taxon>
        <taxon>Sapindales</taxon>
        <taxon>Sapindaceae</taxon>
        <taxon>Hippocastanoideae</taxon>
        <taxon>Acereae</taxon>
        <taxon>Acer</taxon>
    </lineage>
</organism>
<dbReference type="InterPro" id="IPR018289">
    <property type="entry name" value="MULE_transposase_dom"/>
</dbReference>
<evidence type="ECO:0008006" key="5">
    <source>
        <dbReference type="Google" id="ProtNLM"/>
    </source>
</evidence>
<feature type="domain" description="Transposase MuDR plant" evidence="1">
    <location>
        <begin position="82"/>
        <end position="147"/>
    </location>
</feature>
<evidence type="ECO:0000313" key="3">
    <source>
        <dbReference type="EMBL" id="KAK0597773.1"/>
    </source>
</evidence>
<dbReference type="InterPro" id="IPR004332">
    <property type="entry name" value="Transposase_MuDR"/>
</dbReference>
<evidence type="ECO:0000313" key="4">
    <source>
        <dbReference type="Proteomes" id="UP001168877"/>
    </source>
</evidence>
<dbReference type="Proteomes" id="UP001168877">
    <property type="component" value="Unassembled WGS sequence"/>
</dbReference>
<dbReference type="AlphaFoldDB" id="A0AA39SUL6"/>
<feature type="domain" description="MULE transposase" evidence="2">
    <location>
        <begin position="277"/>
        <end position="360"/>
    </location>
</feature>
<dbReference type="EMBL" id="JAUESC010000004">
    <property type="protein sequence ID" value="KAK0597773.1"/>
    <property type="molecule type" value="Genomic_DNA"/>
</dbReference>